<protein>
    <submittedName>
        <fullName evidence="1">YheC/YheD family protein</fullName>
    </submittedName>
</protein>
<comment type="caution">
    <text evidence="1">The sequence shown here is derived from an EMBL/GenBank/DDBJ whole genome shotgun (WGS) entry which is preliminary data.</text>
</comment>
<keyword evidence="2" id="KW-1185">Reference proteome</keyword>
<sequence length="358" mass="40627">MYLSGRRLEELSFFRKLCICGAKLGLEVLVFTPDDVQGNARVNALTYKPEQGKWVRKSTAFPPLIYDRCRYHGTENYLKLSGFRKKYAELRYLSRPLGNKWKMHQLLAEQADIAAHLPATIPFKEGKEFGHFLTRYPVVYMKPKSGTGGRGIIRLQRLPGGRSYLMQGRDPSRRILPVQKVTTGQIAAKVAEWKLADQYIVQQGIPLELKDGRVHDFRMLVQKDGNGEWQVTGCVGRIGPKRSVTSNLHGGGTAAPMETLLYNRFKDSAKVNAVREEAYELGLNVVKHLENKFDVFCEVGIDLAIDPKGHVWLLEVNPKPSREVFRRIGQNGTYVKAISRPLEFALWLSEQSNDKPIE</sequence>
<dbReference type="EMBL" id="WNZX01000023">
    <property type="protein sequence ID" value="MUG73237.1"/>
    <property type="molecule type" value="Genomic_DNA"/>
</dbReference>
<dbReference type="SUPFAM" id="SSF56059">
    <property type="entry name" value="Glutathione synthetase ATP-binding domain-like"/>
    <property type="match status" value="1"/>
</dbReference>
<gene>
    <name evidence="1" type="ORF">GNP93_21630</name>
</gene>
<dbReference type="Proteomes" id="UP000450917">
    <property type="component" value="Unassembled WGS sequence"/>
</dbReference>
<dbReference type="Gene3D" id="3.30.470.20">
    <property type="entry name" value="ATP-grasp fold, B domain"/>
    <property type="match status" value="1"/>
</dbReference>
<dbReference type="InterPro" id="IPR026838">
    <property type="entry name" value="YheC/D"/>
</dbReference>
<evidence type="ECO:0000313" key="2">
    <source>
        <dbReference type="Proteomes" id="UP000450917"/>
    </source>
</evidence>
<proteinExistence type="predicted"/>
<name>A0A7X3CU80_9BACL</name>
<evidence type="ECO:0000313" key="1">
    <source>
        <dbReference type="EMBL" id="MUG73237.1"/>
    </source>
</evidence>
<accession>A0A7X3CU80</accession>
<dbReference type="AlphaFoldDB" id="A0A7X3CU80"/>
<organism evidence="1 2">
    <name type="scientific">Paenibacillus validus</name>
    <dbReference type="NCBI Taxonomy" id="44253"/>
    <lineage>
        <taxon>Bacteria</taxon>
        <taxon>Bacillati</taxon>
        <taxon>Bacillota</taxon>
        <taxon>Bacilli</taxon>
        <taxon>Bacillales</taxon>
        <taxon>Paenibacillaceae</taxon>
        <taxon>Paenibacillus</taxon>
    </lineage>
</organism>
<reference evidence="1 2" key="1">
    <citation type="submission" date="2019-11" db="EMBL/GenBank/DDBJ databases">
        <title>Draft genome sequences of five Paenibacillus species of dairy origin.</title>
        <authorList>
            <person name="Olajide A.M."/>
            <person name="Chen S."/>
            <person name="Lapointe G."/>
        </authorList>
    </citation>
    <scope>NUCLEOTIDE SEQUENCE [LARGE SCALE GENOMIC DNA]</scope>
    <source>
        <strain evidence="1 2">2CS3</strain>
    </source>
</reference>
<dbReference type="Pfam" id="PF14398">
    <property type="entry name" value="ATPgrasp_YheCD"/>
    <property type="match status" value="1"/>
</dbReference>